<evidence type="ECO:0000313" key="3">
    <source>
        <dbReference type="Proteomes" id="UP000380867"/>
    </source>
</evidence>
<dbReference type="Gene3D" id="3.40.50.300">
    <property type="entry name" value="P-loop containing nucleotide triphosphate hydrolases"/>
    <property type="match status" value="1"/>
</dbReference>
<dbReference type="PANTHER" id="PTHR43603">
    <property type="entry name" value="COBW DOMAIN-CONTAINING PROTEIN DDB_G0274527"/>
    <property type="match status" value="1"/>
</dbReference>
<dbReference type="SUPFAM" id="SSF90002">
    <property type="entry name" value="Hypothetical protein YjiA, C-terminal domain"/>
    <property type="match status" value="1"/>
</dbReference>
<dbReference type="InterPro" id="IPR027417">
    <property type="entry name" value="P-loop_NTPase"/>
</dbReference>
<dbReference type="Pfam" id="PF02492">
    <property type="entry name" value="cobW"/>
    <property type="match status" value="1"/>
</dbReference>
<dbReference type="Proteomes" id="UP000380867">
    <property type="component" value="Unassembled WGS sequence"/>
</dbReference>
<evidence type="ECO:0000259" key="1">
    <source>
        <dbReference type="SMART" id="SM00833"/>
    </source>
</evidence>
<dbReference type="InterPro" id="IPR011629">
    <property type="entry name" value="CobW-like_C"/>
</dbReference>
<evidence type="ECO:0000313" key="2">
    <source>
        <dbReference type="EMBL" id="KAA1395605.1"/>
    </source>
</evidence>
<comment type="caution">
    <text evidence="2">The sequence shown here is derived from an EMBL/GenBank/DDBJ whole genome shotgun (WGS) entry which is preliminary data.</text>
</comment>
<dbReference type="EMBL" id="SDPQ02000003">
    <property type="protein sequence ID" value="KAA1395605.1"/>
    <property type="molecule type" value="Genomic_DNA"/>
</dbReference>
<sequence length="357" mass="38471">MTTPLVLITGIDADAMASTMIGLQWDAPHAVTVRHTIDVERQVLTRIVSDVAGVVERTHVDLDHACVGCALREDVMPTLERLARDGRWGSIIAHLPVAAEATQVCRILSSDHAIGSVLHVAAVLAVVNGPTARNDLLGDDLLRERHLHTSAEDSRGVAEVHAAMIEYADTVVVVGDIDETDRALAAAMARPGAAVVTDHLAIDVAALIDGRRQHEEAEAWVDPAHAEPVGLVEIGEVWTVELRSDRPFHPDRLMANIEGLGGGARRSRGCFWLPTRPGTMSQWDGAGGQLSVGPCEHDTLEPHTRILVTGIDDGRDSLQALFEQCLLTDDELATRGVIWESDHDGFEPWLGPARLAA</sequence>
<dbReference type="OrthoDB" id="9808822at2"/>
<dbReference type="InterPro" id="IPR051927">
    <property type="entry name" value="Zn_Chap_cDPG_Synth"/>
</dbReference>
<dbReference type="SMART" id="SM00833">
    <property type="entry name" value="CobW_C"/>
    <property type="match status" value="1"/>
</dbReference>
<protein>
    <submittedName>
        <fullName evidence="2">Cobalamin biosynthesis protein CobW</fullName>
    </submittedName>
</protein>
<accession>A0A5M4FBC4</accession>
<proteinExistence type="predicted"/>
<feature type="domain" description="CobW C-terminal" evidence="1">
    <location>
        <begin position="237"/>
        <end position="326"/>
    </location>
</feature>
<dbReference type="PANTHER" id="PTHR43603:SF1">
    <property type="entry name" value="ZINC-REGULATED GTPASE METALLOPROTEIN ACTIVATOR 1"/>
    <property type="match status" value="1"/>
</dbReference>
<keyword evidence="3" id="KW-1185">Reference proteome</keyword>
<gene>
    <name evidence="2" type="ORF">ESP70_015760</name>
</gene>
<name>A0A5M4FBC4_9ACTN</name>
<dbReference type="RefSeq" id="WP_149690266.1">
    <property type="nucleotide sequence ID" value="NZ_SDPQ02000003.1"/>
</dbReference>
<dbReference type="InterPro" id="IPR003495">
    <property type="entry name" value="CobW/HypB/UreG_nucleotide-bd"/>
</dbReference>
<reference evidence="2" key="1">
    <citation type="submission" date="2019-09" db="EMBL/GenBank/DDBJ databases">
        <authorList>
            <person name="Li J."/>
        </authorList>
    </citation>
    <scope>NUCLEOTIDE SEQUENCE [LARGE SCALE GENOMIC DNA]</scope>
    <source>
        <strain evidence="2">JCM 14732</strain>
    </source>
</reference>
<organism evidence="2 3">
    <name type="scientific">Aeromicrobium ginsengisoli</name>
    <dbReference type="NCBI Taxonomy" id="363867"/>
    <lineage>
        <taxon>Bacteria</taxon>
        <taxon>Bacillati</taxon>
        <taxon>Actinomycetota</taxon>
        <taxon>Actinomycetes</taxon>
        <taxon>Propionibacteriales</taxon>
        <taxon>Nocardioidaceae</taxon>
        <taxon>Aeromicrobium</taxon>
    </lineage>
</organism>
<dbReference type="AlphaFoldDB" id="A0A5M4FBC4"/>
<dbReference type="Pfam" id="PF07683">
    <property type="entry name" value="CobW_C"/>
    <property type="match status" value="1"/>
</dbReference>